<dbReference type="Pfam" id="PF03459">
    <property type="entry name" value="TOBE"/>
    <property type="match status" value="1"/>
</dbReference>
<proteinExistence type="predicted"/>
<name>A0A538U257_UNCEI</name>
<evidence type="ECO:0000313" key="2">
    <source>
        <dbReference type="EMBL" id="TMQ69849.1"/>
    </source>
</evidence>
<dbReference type="Proteomes" id="UP000319836">
    <property type="component" value="Unassembled WGS sequence"/>
</dbReference>
<gene>
    <name evidence="2" type="ORF">E6K80_10440</name>
</gene>
<feature type="non-terminal residue" evidence="2">
    <location>
        <position position="1"/>
    </location>
</feature>
<dbReference type="EMBL" id="VBPA01000260">
    <property type="protein sequence ID" value="TMQ69849.1"/>
    <property type="molecule type" value="Genomic_DNA"/>
</dbReference>
<dbReference type="InterPro" id="IPR008995">
    <property type="entry name" value="Mo/tungstate-bd_C_term_dom"/>
</dbReference>
<feature type="domain" description="Transport-associated OB type 1" evidence="1">
    <location>
        <begin position="1"/>
        <end position="30"/>
    </location>
</feature>
<comment type="caution">
    <text evidence="2">The sequence shown here is derived from an EMBL/GenBank/DDBJ whole genome shotgun (WGS) entry which is preliminary data.</text>
</comment>
<reference evidence="2 3" key="1">
    <citation type="journal article" date="2019" name="Nat. Microbiol.">
        <title>Mediterranean grassland soil C-N compound turnover is dependent on rainfall and depth, and is mediated by genomically divergent microorganisms.</title>
        <authorList>
            <person name="Diamond S."/>
            <person name="Andeer P.F."/>
            <person name="Li Z."/>
            <person name="Crits-Christoph A."/>
            <person name="Burstein D."/>
            <person name="Anantharaman K."/>
            <person name="Lane K.R."/>
            <person name="Thomas B.C."/>
            <person name="Pan C."/>
            <person name="Northen T.R."/>
            <person name="Banfield J.F."/>
        </authorList>
    </citation>
    <scope>NUCLEOTIDE SEQUENCE [LARGE SCALE GENOMIC DNA]</scope>
    <source>
        <strain evidence="2">WS_10</strain>
    </source>
</reference>
<dbReference type="SUPFAM" id="SSF50331">
    <property type="entry name" value="MOP-like"/>
    <property type="match status" value="1"/>
</dbReference>
<dbReference type="InterPro" id="IPR005116">
    <property type="entry name" value="Transp-assoc_OB_typ1"/>
</dbReference>
<evidence type="ECO:0000313" key="3">
    <source>
        <dbReference type="Proteomes" id="UP000319836"/>
    </source>
</evidence>
<accession>A0A538U257</accession>
<protein>
    <recommendedName>
        <fullName evidence="1">Transport-associated OB type 1 domain-containing protein</fullName>
    </recommendedName>
</protein>
<sequence>VAEISRHAAETLSLASGRRVYATFKATAVTTYR</sequence>
<dbReference type="Gene3D" id="2.40.50.100">
    <property type="match status" value="1"/>
</dbReference>
<dbReference type="AlphaFoldDB" id="A0A538U257"/>
<organism evidence="2 3">
    <name type="scientific">Eiseniibacteriota bacterium</name>
    <dbReference type="NCBI Taxonomy" id="2212470"/>
    <lineage>
        <taxon>Bacteria</taxon>
        <taxon>Candidatus Eiseniibacteriota</taxon>
    </lineage>
</organism>
<evidence type="ECO:0000259" key="1">
    <source>
        <dbReference type="Pfam" id="PF03459"/>
    </source>
</evidence>